<sequence length="452" mass="51168">MLPLFFHHLFQSAKVESDLAAFERLNALSPRLSDAEMPTQHPEEKTIICRESIVNRQERVVGHEFMLKKNITERVHTGHAMRRLYDQALLSQLLNLSLLHLLGHRFALVHFEASHISDAQFTNLHGRHCVLVLRFGDEPVTEVIYQQIVALRKTGLMFGILAHECLNPNMETLIAQIDLLVLDLNEAWVFLPDIAAKAIAQTHWPLLACHIDSYEAFDCVWESTLYAERVMFFQGPFISARDAWGVNPIAALRGQVQHLLDLIEQEADTAILVEALIADPVLLYKLLRMAKSHVADEIGSAEQALLLIGRGALHRWLLFMRNSQSDAADCDLALRQGALRRGRFMHNLAQTYLDRHQRQQVFLTGVLSQMEGVLQQTLAELLKALHVPRWVSEALLARSGPYFVYLQLASAAEAQQFNVLSHLCQVLDISPHAVKAAQHEATLWAEQIQARN</sequence>
<dbReference type="Proteomes" id="UP001198034">
    <property type="component" value="Unassembled WGS sequence"/>
</dbReference>
<evidence type="ECO:0000259" key="1">
    <source>
        <dbReference type="PROSITE" id="PS51833"/>
    </source>
</evidence>
<keyword evidence="3" id="KW-1185">Reference proteome</keyword>
<name>A0ABS8BMP8_9NEIS</name>
<organism evidence="2 3">
    <name type="scientific">Deefgea salmonis</name>
    <dbReference type="NCBI Taxonomy" id="2875502"/>
    <lineage>
        <taxon>Bacteria</taxon>
        <taxon>Pseudomonadati</taxon>
        <taxon>Pseudomonadota</taxon>
        <taxon>Betaproteobacteria</taxon>
        <taxon>Neisseriales</taxon>
        <taxon>Chitinibacteraceae</taxon>
        <taxon>Deefgea</taxon>
    </lineage>
</organism>
<protein>
    <recommendedName>
        <fullName evidence="1">HDOD domain-containing protein</fullName>
    </recommendedName>
</protein>
<evidence type="ECO:0000313" key="3">
    <source>
        <dbReference type="Proteomes" id="UP001198034"/>
    </source>
</evidence>
<evidence type="ECO:0000313" key="2">
    <source>
        <dbReference type="EMBL" id="MCB5196993.1"/>
    </source>
</evidence>
<dbReference type="InterPro" id="IPR013976">
    <property type="entry name" value="HDOD"/>
</dbReference>
<feature type="domain" description="HDOD" evidence="1">
    <location>
        <begin position="249"/>
        <end position="433"/>
    </location>
</feature>
<dbReference type="RefSeq" id="WP_226764723.1">
    <property type="nucleotide sequence ID" value="NZ_JAJAWG010000008.1"/>
</dbReference>
<reference evidence="2 3" key="1">
    <citation type="submission" date="2021-10" db="EMBL/GenBank/DDBJ databases">
        <authorList>
            <person name="Chen M."/>
        </authorList>
    </citation>
    <scope>NUCLEOTIDE SEQUENCE [LARGE SCALE GENOMIC DNA]</scope>
    <source>
        <strain evidence="2 3">H3-26</strain>
    </source>
</reference>
<dbReference type="PROSITE" id="PS51833">
    <property type="entry name" value="HDOD"/>
    <property type="match status" value="1"/>
</dbReference>
<dbReference type="SUPFAM" id="SSF109604">
    <property type="entry name" value="HD-domain/PDEase-like"/>
    <property type="match status" value="1"/>
</dbReference>
<dbReference type="EMBL" id="JAJAWG010000008">
    <property type="protein sequence ID" value="MCB5196993.1"/>
    <property type="molecule type" value="Genomic_DNA"/>
</dbReference>
<comment type="caution">
    <text evidence="2">The sequence shown here is derived from an EMBL/GenBank/DDBJ whole genome shotgun (WGS) entry which is preliminary data.</text>
</comment>
<proteinExistence type="predicted"/>
<dbReference type="Gene3D" id="1.10.3210.10">
    <property type="entry name" value="Hypothetical protein af1432"/>
    <property type="match status" value="1"/>
</dbReference>
<gene>
    <name evidence="2" type="ORF">LG219_12010</name>
</gene>
<accession>A0ABS8BMP8</accession>